<evidence type="ECO:0000313" key="3">
    <source>
        <dbReference type="Proteomes" id="UP000515369"/>
    </source>
</evidence>
<dbReference type="PROSITE" id="PS50943">
    <property type="entry name" value="HTH_CROC1"/>
    <property type="match status" value="2"/>
</dbReference>
<reference evidence="2 3" key="1">
    <citation type="submission" date="2020-07" db="EMBL/GenBank/DDBJ databases">
        <title>Spirosoma foliorum sp. nov., isolated from the leaves on the Nejang mountain Korea, Republic of.</title>
        <authorList>
            <person name="Ho H."/>
            <person name="Lee Y.-J."/>
            <person name="Nurcahyanto D.-A."/>
            <person name="Kim S.-G."/>
        </authorList>
    </citation>
    <scope>NUCLEOTIDE SEQUENCE [LARGE SCALE GENOMIC DNA]</scope>
    <source>
        <strain evidence="2 3">PL0136</strain>
    </source>
</reference>
<keyword evidence="3" id="KW-1185">Reference proteome</keyword>
<dbReference type="EMBL" id="CP059732">
    <property type="protein sequence ID" value="QMW06367.1"/>
    <property type="molecule type" value="Genomic_DNA"/>
</dbReference>
<accession>A0A7G5H5H5</accession>
<dbReference type="Pfam" id="PF13443">
    <property type="entry name" value="HTH_26"/>
    <property type="match status" value="1"/>
</dbReference>
<dbReference type="RefSeq" id="WP_182463736.1">
    <property type="nucleotide sequence ID" value="NZ_CP059732.1"/>
</dbReference>
<organism evidence="2 3">
    <name type="scientific">Spirosoma foliorum</name>
    <dbReference type="NCBI Taxonomy" id="2710596"/>
    <lineage>
        <taxon>Bacteria</taxon>
        <taxon>Pseudomonadati</taxon>
        <taxon>Bacteroidota</taxon>
        <taxon>Cytophagia</taxon>
        <taxon>Cytophagales</taxon>
        <taxon>Cytophagaceae</taxon>
        <taxon>Spirosoma</taxon>
    </lineage>
</organism>
<sequence length="223" mass="25355">MNESQTSQTLFHEGHQLRDYLLYHQISQAELAQQMNMTTANINRYTHMKTLSLRNRKALLAVLGISWEEFFKPVGGPLTDEGSHLKAYLRRKKIAASWLADKLGKKKSTIGDYFRTHTLKKPTREAILDALGVSYAEVFESKRVSPSDTPPQAPTEVTSLPEDTLMMVSRQLSEWRELQNWLITQGASSPQLNVCQHQIWHLELLLAALDQPSPPSLNSSWTL</sequence>
<dbReference type="InterPro" id="IPR010982">
    <property type="entry name" value="Lambda_DNA-bd_dom_sf"/>
</dbReference>
<dbReference type="KEGG" id="sfol:H3H32_16485"/>
<protein>
    <submittedName>
        <fullName evidence="2">Helix-turn-helix transcriptional regulator</fullName>
    </submittedName>
</protein>
<evidence type="ECO:0000313" key="2">
    <source>
        <dbReference type="EMBL" id="QMW06367.1"/>
    </source>
</evidence>
<name>A0A7G5H5H5_9BACT</name>
<proteinExistence type="predicted"/>
<gene>
    <name evidence="2" type="ORF">H3H32_16485</name>
</gene>
<dbReference type="SUPFAM" id="SSF47413">
    <property type="entry name" value="lambda repressor-like DNA-binding domains"/>
    <property type="match status" value="2"/>
</dbReference>
<evidence type="ECO:0000259" key="1">
    <source>
        <dbReference type="PROSITE" id="PS50943"/>
    </source>
</evidence>
<dbReference type="CDD" id="cd00093">
    <property type="entry name" value="HTH_XRE"/>
    <property type="match status" value="2"/>
</dbReference>
<feature type="domain" description="HTH cro/C1-type" evidence="1">
    <location>
        <begin position="17"/>
        <end position="70"/>
    </location>
</feature>
<feature type="domain" description="HTH cro/C1-type" evidence="1">
    <location>
        <begin position="99"/>
        <end position="138"/>
    </location>
</feature>
<dbReference type="Proteomes" id="UP000515369">
    <property type="component" value="Chromosome"/>
</dbReference>
<dbReference type="SMART" id="SM00530">
    <property type="entry name" value="HTH_XRE"/>
    <property type="match status" value="2"/>
</dbReference>
<dbReference type="AlphaFoldDB" id="A0A7G5H5H5"/>
<dbReference type="GO" id="GO:0003677">
    <property type="term" value="F:DNA binding"/>
    <property type="evidence" value="ECO:0007669"/>
    <property type="project" value="InterPro"/>
</dbReference>
<dbReference type="InterPro" id="IPR001387">
    <property type="entry name" value="Cro/C1-type_HTH"/>
</dbReference>
<dbReference type="Gene3D" id="1.10.260.40">
    <property type="entry name" value="lambda repressor-like DNA-binding domains"/>
    <property type="match status" value="2"/>
</dbReference>